<dbReference type="eggNOG" id="COG0438">
    <property type="taxonomic scope" value="Bacteria"/>
</dbReference>
<dbReference type="OrthoDB" id="9806653at2"/>
<proteinExistence type="predicted"/>
<dbReference type="EMBL" id="CP001841">
    <property type="protein sequence ID" value="AEF82000.1"/>
    <property type="molecule type" value="Genomic_DNA"/>
</dbReference>
<dbReference type="InParanoid" id="F5YAU0"/>
<dbReference type="Pfam" id="PF13439">
    <property type="entry name" value="Glyco_transf_4"/>
    <property type="match status" value="1"/>
</dbReference>
<protein>
    <submittedName>
        <fullName evidence="2">Glycosyltransferase, group 1</fullName>
    </submittedName>
</protein>
<name>F5YAU0_LEAAZ</name>
<dbReference type="PANTHER" id="PTHR45947">
    <property type="entry name" value="SULFOQUINOVOSYL TRANSFERASE SQD2"/>
    <property type="match status" value="1"/>
</dbReference>
<dbReference type="Pfam" id="PF13692">
    <property type="entry name" value="Glyco_trans_1_4"/>
    <property type="match status" value="1"/>
</dbReference>
<dbReference type="GO" id="GO:0016758">
    <property type="term" value="F:hexosyltransferase activity"/>
    <property type="evidence" value="ECO:0007669"/>
    <property type="project" value="TreeGrafter"/>
</dbReference>
<accession>F5YAU0</accession>
<dbReference type="InterPro" id="IPR050194">
    <property type="entry name" value="Glycosyltransferase_grp1"/>
</dbReference>
<dbReference type="PANTHER" id="PTHR45947:SF3">
    <property type="entry name" value="SULFOQUINOVOSYL TRANSFERASE SQD2"/>
    <property type="match status" value="1"/>
</dbReference>
<keyword evidence="2" id="KW-0808">Transferase</keyword>
<keyword evidence="3" id="KW-1185">Reference proteome</keyword>
<evidence type="ECO:0000313" key="3">
    <source>
        <dbReference type="Proteomes" id="UP000009222"/>
    </source>
</evidence>
<dbReference type="Gene3D" id="3.40.50.2000">
    <property type="entry name" value="Glycogen Phosphorylase B"/>
    <property type="match status" value="2"/>
</dbReference>
<reference evidence="3" key="1">
    <citation type="submission" date="2009-12" db="EMBL/GenBank/DDBJ databases">
        <title>Complete sequence of Treponema azotonutricium strain ZAS-9.</title>
        <authorList>
            <person name="Tetu S.G."/>
            <person name="Matson E."/>
            <person name="Ren Q."/>
            <person name="Seshadri R."/>
            <person name="Elbourne L."/>
            <person name="Hassan K.A."/>
            <person name="Durkin A."/>
            <person name="Radune D."/>
            <person name="Mohamoud Y."/>
            <person name="Shay R."/>
            <person name="Jin S."/>
            <person name="Zhang X."/>
            <person name="Lucey K."/>
            <person name="Ballor N.R."/>
            <person name="Ottesen E."/>
            <person name="Rosenthal R."/>
            <person name="Allen A."/>
            <person name="Leadbetter J.R."/>
            <person name="Paulsen I.T."/>
        </authorList>
    </citation>
    <scope>NUCLEOTIDE SEQUENCE [LARGE SCALE GENOMIC DNA]</scope>
    <source>
        <strain evidence="3">ATCC BAA-888 / DSM 13862 / ZAS-9</strain>
    </source>
</reference>
<dbReference type="KEGG" id="taz:TREAZ_0691"/>
<sequence>MTIVHVLEPFATGITTAVLSITRQLAGLQHIVVHGSRTGSDTEENIKKKFPQAVRFIPWPSAGREINPLKDIRALKELLKIIKPYKNSDAVIHLHSSKAGFLGRIACRLLGIKKVIYTPHGASFIRTDISGLKKALFRSLERIGGWFGGIVVGCGKSEAGLYSSALWVSNGVEITPAAKDVDPHLVSFAGIASVQKDPALFNRIAEMAKGETSFCWIGDGPLRGSLKSKNITVTGWTDKKTVDGYLAKTLVYLSASAWEGLPFGVLEAMNASCALLLRNVYGNRDLVLSGKNGYLFNDEGEAALLLAKMLKNKTETITMGLESRAMAQSLYSEEKMGLEYGKIYAAI</sequence>
<feature type="domain" description="Glycosyltransferase subfamily 4-like N-terminal" evidence="1">
    <location>
        <begin position="13"/>
        <end position="142"/>
    </location>
</feature>
<evidence type="ECO:0000313" key="2">
    <source>
        <dbReference type="EMBL" id="AEF82000.1"/>
    </source>
</evidence>
<dbReference type="SUPFAM" id="SSF53756">
    <property type="entry name" value="UDP-Glycosyltransferase/glycogen phosphorylase"/>
    <property type="match status" value="1"/>
</dbReference>
<organism evidence="2 3">
    <name type="scientific">Leadbettera azotonutricia (strain ATCC BAA-888 / DSM 13862 / ZAS-9)</name>
    <name type="common">Treponema azotonutricium</name>
    <dbReference type="NCBI Taxonomy" id="545695"/>
    <lineage>
        <taxon>Bacteria</taxon>
        <taxon>Pseudomonadati</taxon>
        <taxon>Spirochaetota</taxon>
        <taxon>Spirochaetia</taxon>
        <taxon>Spirochaetales</taxon>
        <taxon>Breznakiellaceae</taxon>
        <taxon>Leadbettera</taxon>
    </lineage>
</organism>
<dbReference type="AlphaFoldDB" id="F5YAU0"/>
<dbReference type="RefSeq" id="WP_015711272.1">
    <property type="nucleotide sequence ID" value="NC_015577.1"/>
</dbReference>
<evidence type="ECO:0000259" key="1">
    <source>
        <dbReference type="Pfam" id="PF13439"/>
    </source>
</evidence>
<gene>
    <name evidence="2" type="ordered locus">TREAZ_0691</name>
</gene>
<reference evidence="2 3" key="2">
    <citation type="journal article" date="2011" name="ISME J.">
        <title>RNA-seq reveals cooperative metabolic interactions between two termite-gut spirochete species in co-culture.</title>
        <authorList>
            <person name="Rosenthal A.Z."/>
            <person name="Matson E.G."/>
            <person name="Eldar A."/>
            <person name="Leadbetter J.R."/>
        </authorList>
    </citation>
    <scope>NUCLEOTIDE SEQUENCE [LARGE SCALE GENOMIC DNA]</scope>
    <source>
        <strain evidence="3">ATCC BAA-888 / DSM 13862 / ZAS-9</strain>
    </source>
</reference>
<dbReference type="HOGENOM" id="CLU_009583_0_1_12"/>
<dbReference type="InterPro" id="IPR028098">
    <property type="entry name" value="Glyco_trans_4-like_N"/>
</dbReference>
<dbReference type="Proteomes" id="UP000009222">
    <property type="component" value="Chromosome"/>
</dbReference>
<dbReference type="STRING" id="545695.TREAZ_0691"/>